<dbReference type="EMBL" id="CAXKWB010049906">
    <property type="protein sequence ID" value="CAL4169330.1"/>
    <property type="molecule type" value="Genomic_DNA"/>
</dbReference>
<sequence>MTDNDHIPVRLVMQVDRLPKLSKSENNVSSKIKWDCLSDQCIKHYHDRTTKAFGEIDIPISSVLCSDCACASKTHTGEIDKLFDAMKSSLYESSVHCQPGKSRYTPRPGWNDYVSDIYDFSREARRMWLDQGKPRQGMVHDMFVKSKRRLKCALNYITKNEDFLRKESLAKKLSQLSPNDFWREISTINNSRIMLPTSIEGATGADEIGKLWKNHFEGLFNCLQKFDNSSVPYTITSSFNDLKVTTDEVFDAMKKLENNKSSGADNIYAEHIKYASKSLVPLISICFTACFVHGFLPTSLLTVVLVPIIKNKAGNVNSIDNYRPVALSNIFSKILELIILNRIECYLMTNANQFGFKRNHGTDLCIYTLKEIVNLYSSLKGCVFTCFFRCEQGI</sequence>
<comment type="caution">
    <text evidence="1">The sequence shown here is derived from an EMBL/GenBank/DDBJ whole genome shotgun (WGS) entry which is preliminary data.</text>
</comment>
<protein>
    <recommendedName>
        <fullName evidence="3">Reverse transcriptase domain-containing protein</fullName>
    </recommendedName>
</protein>
<dbReference type="Proteomes" id="UP001497623">
    <property type="component" value="Unassembled WGS sequence"/>
</dbReference>
<organism evidence="1 2">
    <name type="scientific">Meganyctiphanes norvegica</name>
    <name type="common">Northern krill</name>
    <name type="synonym">Thysanopoda norvegica</name>
    <dbReference type="NCBI Taxonomy" id="48144"/>
    <lineage>
        <taxon>Eukaryota</taxon>
        <taxon>Metazoa</taxon>
        <taxon>Ecdysozoa</taxon>
        <taxon>Arthropoda</taxon>
        <taxon>Crustacea</taxon>
        <taxon>Multicrustacea</taxon>
        <taxon>Malacostraca</taxon>
        <taxon>Eumalacostraca</taxon>
        <taxon>Eucarida</taxon>
        <taxon>Euphausiacea</taxon>
        <taxon>Euphausiidae</taxon>
        <taxon>Meganyctiphanes</taxon>
    </lineage>
</organism>
<accession>A0AAV2S6R2</accession>
<evidence type="ECO:0000313" key="2">
    <source>
        <dbReference type="Proteomes" id="UP001497623"/>
    </source>
</evidence>
<gene>
    <name evidence="1" type="ORF">MNOR_LOCUS33816</name>
</gene>
<dbReference type="PANTHER" id="PTHR47510">
    <property type="entry name" value="REVERSE TRANSCRIPTASE DOMAIN-CONTAINING PROTEIN"/>
    <property type="match status" value="1"/>
</dbReference>
<proteinExistence type="predicted"/>
<evidence type="ECO:0000313" key="1">
    <source>
        <dbReference type="EMBL" id="CAL4169330.1"/>
    </source>
</evidence>
<dbReference type="PANTHER" id="PTHR47510:SF3">
    <property type="entry name" value="ENDO_EXONUCLEASE_PHOSPHATASE DOMAIN-CONTAINING PROTEIN"/>
    <property type="match status" value="1"/>
</dbReference>
<reference evidence="1 2" key="1">
    <citation type="submission" date="2024-05" db="EMBL/GenBank/DDBJ databases">
        <authorList>
            <person name="Wallberg A."/>
        </authorList>
    </citation>
    <scope>NUCLEOTIDE SEQUENCE [LARGE SCALE GENOMIC DNA]</scope>
</reference>
<keyword evidence="2" id="KW-1185">Reference proteome</keyword>
<name>A0AAV2S6R2_MEGNR</name>
<dbReference type="AlphaFoldDB" id="A0AAV2S6R2"/>
<evidence type="ECO:0008006" key="3">
    <source>
        <dbReference type="Google" id="ProtNLM"/>
    </source>
</evidence>